<dbReference type="PANTHER" id="PTHR30302:SF5">
    <property type="entry name" value="SLR1876 PROTEIN"/>
    <property type="match status" value="1"/>
</dbReference>
<evidence type="ECO:0008006" key="5">
    <source>
        <dbReference type="Google" id="ProtNLM"/>
    </source>
</evidence>
<accession>A0A2M8PD99</accession>
<dbReference type="EMBL" id="PGTL01000003">
    <property type="protein sequence ID" value="PJF43211.1"/>
    <property type="molecule type" value="Genomic_DNA"/>
</dbReference>
<dbReference type="PANTHER" id="PTHR30302">
    <property type="entry name" value="HYDROGENASE 1 MATURATION PROTEASE"/>
    <property type="match status" value="1"/>
</dbReference>
<accession>A0A2M8Q069</accession>
<name>A0A2M8Q069_9CHLR</name>
<dbReference type="Pfam" id="PF01750">
    <property type="entry name" value="HycI"/>
    <property type="match status" value="1"/>
</dbReference>
<dbReference type="CDD" id="cd06066">
    <property type="entry name" value="H2MP_NAD-link-bidir"/>
    <property type="match status" value="1"/>
</dbReference>
<evidence type="ECO:0000313" key="2">
    <source>
        <dbReference type="EMBL" id="PJF43211.1"/>
    </source>
</evidence>
<dbReference type="NCBIfam" id="TIGR00072">
    <property type="entry name" value="hydrog_prot"/>
    <property type="match status" value="1"/>
</dbReference>
<dbReference type="GO" id="GO:0008047">
    <property type="term" value="F:enzyme activator activity"/>
    <property type="evidence" value="ECO:0007669"/>
    <property type="project" value="InterPro"/>
</dbReference>
<evidence type="ECO:0000313" key="1">
    <source>
        <dbReference type="EMBL" id="PJF35508.1"/>
    </source>
</evidence>
<organism evidence="2 3">
    <name type="scientific">Candidatus Thermofonsia Clade 1 bacterium</name>
    <dbReference type="NCBI Taxonomy" id="2364210"/>
    <lineage>
        <taxon>Bacteria</taxon>
        <taxon>Bacillati</taxon>
        <taxon>Chloroflexota</taxon>
        <taxon>Candidatus Thermofontia</taxon>
        <taxon>Candidatus Thermofonsia Clade 1</taxon>
    </lineage>
</organism>
<dbReference type="Proteomes" id="UP000228947">
    <property type="component" value="Unassembled WGS sequence"/>
</dbReference>
<evidence type="ECO:0000313" key="4">
    <source>
        <dbReference type="Proteomes" id="UP000229681"/>
    </source>
</evidence>
<dbReference type="GO" id="GO:0004175">
    <property type="term" value="F:endopeptidase activity"/>
    <property type="evidence" value="ECO:0007669"/>
    <property type="project" value="TreeGrafter"/>
</dbReference>
<dbReference type="SUPFAM" id="SSF53163">
    <property type="entry name" value="HybD-like"/>
    <property type="match status" value="1"/>
</dbReference>
<protein>
    <recommendedName>
        <fullName evidence="5">Hydrogenase maturation protease</fullName>
    </recommendedName>
</protein>
<gene>
    <name evidence="1" type="ORF">CUN49_10210</name>
    <name evidence="2" type="ORF">CUN50_01340</name>
</gene>
<dbReference type="EMBL" id="PGTM01000146">
    <property type="protein sequence ID" value="PJF35508.1"/>
    <property type="molecule type" value="Genomic_DNA"/>
</dbReference>
<dbReference type="Gene3D" id="3.40.50.1450">
    <property type="entry name" value="HybD-like"/>
    <property type="match status" value="1"/>
</dbReference>
<dbReference type="GO" id="GO:0016485">
    <property type="term" value="P:protein processing"/>
    <property type="evidence" value="ECO:0007669"/>
    <property type="project" value="TreeGrafter"/>
</dbReference>
<proteinExistence type="predicted"/>
<comment type="caution">
    <text evidence="2">The sequence shown here is derived from an EMBL/GenBank/DDBJ whole genome shotgun (WGS) entry which is preliminary data.</text>
</comment>
<dbReference type="InterPro" id="IPR023430">
    <property type="entry name" value="Pept_HybD-like_dom_sf"/>
</dbReference>
<dbReference type="Proteomes" id="UP000229681">
    <property type="component" value="Unassembled WGS sequence"/>
</dbReference>
<dbReference type="InterPro" id="IPR000671">
    <property type="entry name" value="Peptidase_A31"/>
</dbReference>
<sequence>MQLVIGIGNTLRGDDGVGVAVAQSLAEQHSAPDLQVIACQQLTPELAALISQAEQVIFVDASLNLPVGKVQVQPLDAAAEQACSAHHTAPSALLGLAKALYGAQPRSALVAIGAQAFGFSEQLSAPVAQALPQALHLVMGLLSEHSDEVP</sequence>
<reference evidence="3 4" key="1">
    <citation type="submission" date="2017-11" db="EMBL/GenBank/DDBJ databases">
        <title>Evolution of Phototrophy in the Chloroflexi Phylum Driven by Horizontal Gene Transfer.</title>
        <authorList>
            <person name="Ward L.M."/>
            <person name="Hemp J."/>
            <person name="Shih P.M."/>
            <person name="Mcglynn S.E."/>
            <person name="Fischer W."/>
        </authorList>
    </citation>
    <scope>NUCLEOTIDE SEQUENCE [LARGE SCALE GENOMIC DNA]</scope>
    <source>
        <strain evidence="2">CP1_1M</strain>
        <strain evidence="1">JP3_13</strain>
    </source>
</reference>
<evidence type="ECO:0000313" key="3">
    <source>
        <dbReference type="Proteomes" id="UP000228947"/>
    </source>
</evidence>
<dbReference type="AlphaFoldDB" id="A0A2M8Q069"/>